<comment type="cofactor">
    <cofactor evidence="1">
        <name>L-ascorbate</name>
        <dbReference type="ChEBI" id="CHEBI:38290"/>
    </cofactor>
</comment>
<evidence type="ECO:0000256" key="5">
    <source>
        <dbReference type="ARBA" id="ARBA00023002"/>
    </source>
</evidence>
<dbReference type="GO" id="GO:0016705">
    <property type="term" value="F:oxidoreductase activity, acting on paired donors, with incorporation or reduction of molecular oxygen"/>
    <property type="evidence" value="ECO:0007669"/>
    <property type="project" value="InterPro"/>
</dbReference>
<dbReference type="PhylomeDB" id="A0A0G4H3D6"/>
<dbReference type="InterPro" id="IPR006620">
    <property type="entry name" value="Pro_4_hyd_alph"/>
</dbReference>
<evidence type="ECO:0000256" key="4">
    <source>
        <dbReference type="ARBA" id="ARBA00022964"/>
    </source>
</evidence>
<gene>
    <name evidence="8" type="ORF">Cvel_5631</name>
</gene>
<keyword evidence="6" id="KW-0408">Iron</keyword>
<sequence length="201" mass="23283">MPHFLEGLPLSEWDMKVEMRNVYSFPCFHPQFMSMINEEIQNFQEVAEKLSISYRKPNTMNNFGVILNDIGMKDVLSDFQRRFILPLSRCLYPEEGEYLHDHHSFIVQYCAEGDKGLGMHKDDSEVTLNVCLGHDFTGALLRFGRTSLVPSIRDQPLLLYQHEVGRGLLHLGNQLHGAEDIASGERVNLIIWSKNNKWRNF</sequence>
<proteinExistence type="predicted"/>
<keyword evidence="5" id="KW-0560">Oxidoreductase</keyword>
<evidence type="ECO:0000256" key="6">
    <source>
        <dbReference type="ARBA" id="ARBA00023004"/>
    </source>
</evidence>
<evidence type="ECO:0000256" key="3">
    <source>
        <dbReference type="ARBA" id="ARBA00022896"/>
    </source>
</evidence>
<dbReference type="PANTHER" id="PTHR24014">
    <property type="entry name" value="2-OXOGLUTARATE AND IRON-DEPENDENT OXYGENASE DOMAIN-CONTAINING PROTEIN 2"/>
    <property type="match status" value="1"/>
</dbReference>
<dbReference type="GO" id="GO:0005506">
    <property type="term" value="F:iron ion binding"/>
    <property type="evidence" value="ECO:0007669"/>
    <property type="project" value="InterPro"/>
</dbReference>
<evidence type="ECO:0000259" key="7">
    <source>
        <dbReference type="PROSITE" id="PS51471"/>
    </source>
</evidence>
<reference evidence="8" key="1">
    <citation type="submission" date="2014-11" db="EMBL/GenBank/DDBJ databases">
        <authorList>
            <person name="Otto D Thomas"/>
            <person name="Naeem Raeece"/>
        </authorList>
    </citation>
    <scope>NUCLEOTIDE SEQUENCE</scope>
</reference>
<protein>
    <recommendedName>
        <fullName evidence="7">Fe2OG dioxygenase domain-containing protein</fullName>
    </recommendedName>
</protein>
<dbReference type="SMART" id="SM00702">
    <property type="entry name" value="P4Hc"/>
    <property type="match status" value="1"/>
</dbReference>
<dbReference type="GO" id="GO:0051213">
    <property type="term" value="F:dioxygenase activity"/>
    <property type="evidence" value="ECO:0007669"/>
    <property type="project" value="UniProtKB-KW"/>
</dbReference>
<dbReference type="Pfam" id="PF25238">
    <property type="entry name" value="OGFOD2-like"/>
    <property type="match status" value="1"/>
</dbReference>
<dbReference type="VEuPathDB" id="CryptoDB:Cvel_5631"/>
<keyword evidence="3" id="KW-0847">Vitamin C</keyword>
<dbReference type="AlphaFoldDB" id="A0A0G4H3D6"/>
<keyword evidence="2" id="KW-0479">Metal-binding</keyword>
<feature type="domain" description="Fe2OG dioxygenase" evidence="7">
    <location>
        <begin position="101"/>
        <end position="201"/>
    </location>
</feature>
<keyword evidence="4" id="KW-0223">Dioxygenase</keyword>
<dbReference type="PROSITE" id="PS51471">
    <property type="entry name" value="FE2OG_OXY"/>
    <property type="match status" value="1"/>
</dbReference>
<organism evidence="8">
    <name type="scientific">Chromera velia CCMP2878</name>
    <dbReference type="NCBI Taxonomy" id="1169474"/>
    <lineage>
        <taxon>Eukaryota</taxon>
        <taxon>Sar</taxon>
        <taxon>Alveolata</taxon>
        <taxon>Colpodellida</taxon>
        <taxon>Chromeraceae</taxon>
        <taxon>Chromera</taxon>
    </lineage>
</organism>
<accession>A0A0G4H3D6</accession>
<dbReference type="PANTHER" id="PTHR24014:SF4">
    <property type="entry name" value="2-OXOGLUTARATE AND IRON-DEPENDENT OXYGENASE DOMAIN-CONTAINING PROTEIN 2"/>
    <property type="match status" value="1"/>
</dbReference>
<dbReference type="GO" id="GO:0031418">
    <property type="term" value="F:L-ascorbic acid binding"/>
    <property type="evidence" value="ECO:0007669"/>
    <property type="project" value="UniProtKB-KW"/>
</dbReference>
<dbReference type="InterPro" id="IPR005123">
    <property type="entry name" value="Oxoglu/Fe-dep_dioxygenase_dom"/>
</dbReference>
<name>A0A0G4H3D6_9ALVE</name>
<dbReference type="EMBL" id="CDMZ01001831">
    <property type="protein sequence ID" value="CEM38128.1"/>
    <property type="molecule type" value="Genomic_DNA"/>
</dbReference>
<evidence type="ECO:0000313" key="8">
    <source>
        <dbReference type="EMBL" id="CEM38128.1"/>
    </source>
</evidence>
<evidence type="ECO:0000256" key="1">
    <source>
        <dbReference type="ARBA" id="ARBA00001961"/>
    </source>
</evidence>
<evidence type="ECO:0000256" key="2">
    <source>
        <dbReference type="ARBA" id="ARBA00022723"/>
    </source>
</evidence>